<organism evidence="1 2">
    <name type="scientific">Candidatus Segetimicrobium genomatis</name>
    <dbReference type="NCBI Taxonomy" id="2569760"/>
    <lineage>
        <taxon>Bacteria</taxon>
        <taxon>Bacillati</taxon>
        <taxon>Candidatus Sysuimicrobiota</taxon>
        <taxon>Candidatus Sysuimicrobiia</taxon>
        <taxon>Candidatus Sysuimicrobiales</taxon>
        <taxon>Candidatus Segetimicrobiaceae</taxon>
        <taxon>Candidatus Segetimicrobium</taxon>
    </lineage>
</organism>
<evidence type="ECO:0000313" key="1">
    <source>
        <dbReference type="EMBL" id="TMI79539.1"/>
    </source>
</evidence>
<accession>A0A537J7L3</accession>
<feature type="non-terminal residue" evidence="1">
    <location>
        <position position="60"/>
    </location>
</feature>
<dbReference type="InterPro" id="IPR036921">
    <property type="entry name" value="PurM-like_N_sf"/>
</dbReference>
<sequence>MRLPIGKVPADLLASVVYPHLGTRRPDVLVHAQFGEDCAAIDFGEEVAVVTTDPITGADA</sequence>
<reference evidence="1 2" key="1">
    <citation type="journal article" date="2019" name="Nat. Microbiol.">
        <title>Mediterranean grassland soil C-N compound turnover is dependent on rainfall and depth, and is mediated by genomically divergent microorganisms.</title>
        <authorList>
            <person name="Diamond S."/>
            <person name="Andeer P.F."/>
            <person name="Li Z."/>
            <person name="Crits-Christoph A."/>
            <person name="Burstein D."/>
            <person name="Anantharaman K."/>
            <person name="Lane K.R."/>
            <person name="Thomas B.C."/>
            <person name="Pan C."/>
            <person name="Northen T.R."/>
            <person name="Banfield J.F."/>
        </authorList>
    </citation>
    <scope>NUCLEOTIDE SEQUENCE [LARGE SCALE GENOMIC DNA]</scope>
    <source>
        <strain evidence="1">NP_6</strain>
    </source>
</reference>
<evidence type="ECO:0000313" key="2">
    <source>
        <dbReference type="Proteomes" id="UP000318093"/>
    </source>
</evidence>
<dbReference type="Proteomes" id="UP000318093">
    <property type="component" value="Unassembled WGS sequence"/>
</dbReference>
<proteinExistence type="predicted"/>
<dbReference type="EMBL" id="VBAN01000320">
    <property type="protein sequence ID" value="TMI79539.1"/>
    <property type="molecule type" value="Genomic_DNA"/>
</dbReference>
<dbReference type="AlphaFoldDB" id="A0A537J7L3"/>
<gene>
    <name evidence="1" type="ORF">E6H03_10025</name>
</gene>
<protein>
    <submittedName>
        <fullName evidence="1">AIR synthase</fullName>
    </submittedName>
</protein>
<name>A0A537J7L3_9BACT</name>
<dbReference type="SUPFAM" id="SSF55326">
    <property type="entry name" value="PurM N-terminal domain-like"/>
    <property type="match status" value="1"/>
</dbReference>
<comment type="caution">
    <text evidence="1">The sequence shown here is derived from an EMBL/GenBank/DDBJ whole genome shotgun (WGS) entry which is preliminary data.</text>
</comment>